<proteinExistence type="inferred from homology"/>
<evidence type="ECO:0000256" key="9">
    <source>
        <dbReference type="ARBA" id="ARBA00023004"/>
    </source>
</evidence>
<organism evidence="17 18">
    <name type="scientific">Psilocybe cyanescens</name>
    <dbReference type="NCBI Taxonomy" id="93625"/>
    <lineage>
        <taxon>Eukaryota</taxon>
        <taxon>Fungi</taxon>
        <taxon>Dikarya</taxon>
        <taxon>Basidiomycota</taxon>
        <taxon>Agaricomycotina</taxon>
        <taxon>Agaricomycetes</taxon>
        <taxon>Agaricomycetidae</taxon>
        <taxon>Agaricales</taxon>
        <taxon>Agaricineae</taxon>
        <taxon>Strophariaceae</taxon>
        <taxon>Psilocybe</taxon>
    </lineage>
</organism>
<evidence type="ECO:0000259" key="16">
    <source>
        <dbReference type="PROSITE" id="PS52012"/>
    </source>
</evidence>
<dbReference type="PANTHER" id="PTHR37928:SF2">
    <property type="entry name" value="GPI ANCHORED CFEM DOMAIN PROTEIN (AFU_ORTHOLOGUE AFUA_6G10580)"/>
    <property type="match status" value="1"/>
</dbReference>
<dbReference type="InterPro" id="IPR051735">
    <property type="entry name" value="CFEM_domain"/>
</dbReference>
<feature type="region of interest" description="Disordered" evidence="14">
    <location>
        <begin position="99"/>
        <end position="143"/>
    </location>
</feature>
<evidence type="ECO:0000256" key="11">
    <source>
        <dbReference type="ARBA" id="ARBA00023157"/>
    </source>
</evidence>
<accession>A0A409XU83</accession>
<evidence type="ECO:0000256" key="5">
    <source>
        <dbReference type="ARBA" id="ARBA00022525"/>
    </source>
</evidence>
<name>A0A409XU83_PSICY</name>
<evidence type="ECO:0000256" key="7">
    <source>
        <dbReference type="ARBA" id="ARBA00022723"/>
    </source>
</evidence>
<dbReference type="STRING" id="93625.A0A409XU83"/>
<keyword evidence="11" id="KW-1015">Disulfide bond</keyword>
<evidence type="ECO:0000256" key="6">
    <source>
        <dbReference type="ARBA" id="ARBA00022617"/>
    </source>
</evidence>
<dbReference type="GO" id="GO:0005576">
    <property type="term" value="C:extracellular region"/>
    <property type="evidence" value="ECO:0007669"/>
    <property type="project" value="UniProtKB-SubCell"/>
</dbReference>
<dbReference type="GO" id="GO:0046872">
    <property type="term" value="F:metal ion binding"/>
    <property type="evidence" value="ECO:0007669"/>
    <property type="project" value="UniProtKB-KW"/>
</dbReference>
<keyword evidence="9" id="KW-0408">Iron</keyword>
<keyword evidence="4" id="KW-1003">Cell membrane</keyword>
<dbReference type="OrthoDB" id="3065412at2759"/>
<comment type="subcellular location">
    <subcellularLocation>
        <location evidence="1">Cell membrane</location>
        <topology evidence="1">Lipid-anchor</topology>
        <topology evidence="1">GPI-anchor</topology>
    </subcellularLocation>
    <subcellularLocation>
        <location evidence="2">Secreted</location>
    </subcellularLocation>
</comment>
<reference evidence="17 18" key="1">
    <citation type="journal article" date="2018" name="Evol. Lett.">
        <title>Horizontal gene cluster transfer increased hallucinogenic mushroom diversity.</title>
        <authorList>
            <person name="Reynolds H.T."/>
            <person name="Vijayakumar V."/>
            <person name="Gluck-Thaler E."/>
            <person name="Korotkin H.B."/>
            <person name="Matheny P.B."/>
            <person name="Slot J.C."/>
        </authorList>
    </citation>
    <scope>NUCLEOTIDE SEQUENCE [LARGE SCALE GENOMIC DNA]</scope>
    <source>
        <strain evidence="17 18">2631</strain>
    </source>
</reference>
<keyword evidence="18" id="KW-1185">Reference proteome</keyword>
<evidence type="ECO:0000256" key="10">
    <source>
        <dbReference type="ARBA" id="ARBA00023136"/>
    </source>
</evidence>
<comment type="caution">
    <text evidence="17">The sequence shown here is derived from an EMBL/GenBank/DDBJ whole genome shotgun (WGS) entry which is preliminary data.</text>
</comment>
<dbReference type="Pfam" id="PF05730">
    <property type="entry name" value="CFEM"/>
    <property type="match status" value="1"/>
</dbReference>
<evidence type="ECO:0000256" key="14">
    <source>
        <dbReference type="SAM" id="MobiDB-lite"/>
    </source>
</evidence>
<evidence type="ECO:0000256" key="15">
    <source>
        <dbReference type="SAM" id="SignalP"/>
    </source>
</evidence>
<dbReference type="Proteomes" id="UP000283269">
    <property type="component" value="Unassembled WGS sequence"/>
</dbReference>
<keyword evidence="12" id="KW-0325">Glycoprotein</keyword>
<sequence length="164" mass="15717">MRFSTIAIALFGAAASASATTIGSGLFARQGLPDCASSCTGSADFDGCAISDTHCLCTSKKFVDSTTACVMAACTGSDLQNALKASQDLCAAVGVTLTSSSASSSTSAASSSTSSSSSSATPTSPSNSAPSNSAPSNNPSSAASPLHGANTFGLLAAGLVALAL</sequence>
<comment type="similarity">
    <text evidence="3">Belongs to the RBT5 family.</text>
</comment>
<evidence type="ECO:0000256" key="2">
    <source>
        <dbReference type="ARBA" id="ARBA00004613"/>
    </source>
</evidence>
<keyword evidence="6" id="KW-0349">Heme</keyword>
<dbReference type="PANTHER" id="PTHR37928">
    <property type="entry name" value="CFEM DOMAIN PROTEIN (AFU_ORTHOLOGUE AFUA_6G14090)"/>
    <property type="match status" value="1"/>
</dbReference>
<dbReference type="InterPro" id="IPR008427">
    <property type="entry name" value="Extracellular_membr_CFEM_dom"/>
</dbReference>
<keyword evidence="13" id="KW-0449">Lipoprotein</keyword>
<feature type="domain" description="CFEM" evidence="16">
    <location>
        <begin position="1"/>
        <end position="117"/>
    </location>
</feature>
<evidence type="ECO:0000256" key="1">
    <source>
        <dbReference type="ARBA" id="ARBA00004609"/>
    </source>
</evidence>
<dbReference type="EMBL" id="NHYD01000347">
    <property type="protein sequence ID" value="PPQ94389.1"/>
    <property type="molecule type" value="Genomic_DNA"/>
</dbReference>
<evidence type="ECO:0000256" key="12">
    <source>
        <dbReference type="ARBA" id="ARBA00023180"/>
    </source>
</evidence>
<dbReference type="InParanoid" id="A0A409XU83"/>
<feature type="chain" id="PRO_5019235782" description="CFEM domain-containing protein" evidence="15">
    <location>
        <begin position="20"/>
        <end position="164"/>
    </location>
</feature>
<keyword evidence="10" id="KW-0472">Membrane</keyword>
<evidence type="ECO:0000256" key="13">
    <source>
        <dbReference type="ARBA" id="ARBA00023288"/>
    </source>
</evidence>
<evidence type="ECO:0000313" key="17">
    <source>
        <dbReference type="EMBL" id="PPQ94389.1"/>
    </source>
</evidence>
<protein>
    <recommendedName>
        <fullName evidence="16">CFEM domain-containing protein</fullName>
    </recommendedName>
</protein>
<feature type="signal peptide" evidence="15">
    <location>
        <begin position="1"/>
        <end position="19"/>
    </location>
</feature>
<dbReference type="PROSITE" id="PS52012">
    <property type="entry name" value="CFEM"/>
    <property type="match status" value="1"/>
</dbReference>
<dbReference type="GO" id="GO:0005886">
    <property type="term" value="C:plasma membrane"/>
    <property type="evidence" value="ECO:0007669"/>
    <property type="project" value="UniProtKB-SubCell"/>
</dbReference>
<keyword evidence="5" id="KW-0964">Secreted</keyword>
<evidence type="ECO:0000256" key="4">
    <source>
        <dbReference type="ARBA" id="ARBA00022475"/>
    </source>
</evidence>
<keyword evidence="8 15" id="KW-0732">Signal</keyword>
<evidence type="ECO:0000256" key="3">
    <source>
        <dbReference type="ARBA" id="ARBA00010031"/>
    </source>
</evidence>
<evidence type="ECO:0000256" key="8">
    <source>
        <dbReference type="ARBA" id="ARBA00022729"/>
    </source>
</evidence>
<dbReference type="AlphaFoldDB" id="A0A409XU83"/>
<evidence type="ECO:0000313" key="18">
    <source>
        <dbReference type="Proteomes" id="UP000283269"/>
    </source>
</evidence>
<keyword evidence="7" id="KW-0479">Metal-binding</keyword>
<gene>
    <name evidence="17" type="ORF">CVT25_002745</name>
</gene>